<dbReference type="Proteomes" id="UP000278149">
    <property type="component" value="Unassembled WGS sequence"/>
</dbReference>
<feature type="transmembrane region" description="Helical" evidence="2">
    <location>
        <begin position="220"/>
        <end position="239"/>
    </location>
</feature>
<protein>
    <submittedName>
        <fullName evidence="3">Winged helix-turn-helix transcriptional regulator</fullName>
    </submittedName>
</protein>
<feature type="compositionally biased region" description="Polar residues" evidence="1">
    <location>
        <begin position="169"/>
        <end position="196"/>
    </location>
</feature>
<name>A0A429G2T0_9CREN</name>
<keyword evidence="2" id="KW-1133">Transmembrane helix</keyword>
<dbReference type="InterPro" id="IPR036388">
    <property type="entry name" value="WH-like_DNA-bd_sf"/>
</dbReference>
<organism evidence="3 4">
    <name type="scientific">Candidatus Korarchaeum cryptofilum</name>
    <dbReference type="NCBI Taxonomy" id="498846"/>
    <lineage>
        <taxon>Archaea</taxon>
        <taxon>Thermoproteota</taxon>
        <taxon>Candidatus Korarchaeia</taxon>
        <taxon>Candidatus Korarchaeales</taxon>
        <taxon>Candidatus Korarchaeaceae</taxon>
        <taxon>Candidatus Korarchaeum</taxon>
    </lineage>
</organism>
<dbReference type="SUPFAM" id="SSF46785">
    <property type="entry name" value="Winged helix' DNA-binding domain"/>
    <property type="match status" value="1"/>
</dbReference>
<feature type="compositionally biased region" description="Low complexity" evidence="1">
    <location>
        <begin position="198"/>
        <end position="214"/>
    </location>
</feature>
<keyword evidence="2" id="KW-0812">Transmembrane</keyword>
<gene>
    <name evidence="3" type="ORF">D9Q81_07200</name>
</gene>
<evidence type="ECO:0000313" key="4">
    <source>
        <dbReference type="Proteomes" id="UP000278149"/>
    </source>
</evidence>
<dbReference type="Pfam" id="PF13412">
    <property type="entry name" value="HTH_24"/>
    <property type="match status" value="1"/>
</dbReference>
<reference evidence="3 4" key="1">
    <citation type="submission" date="2018-10" db="EMBL/GenBank/DDBJ databases">
        <title>Co-occurring genomic capacity for anaerobic methane metabolism and dissimilatory sulfite reduction discovered in the Korarchaeota.</title>
        <authorList>
            <person name="Mckay L.J."/>
            <person name="Dlakic M."/>
            <person name="Fields M.W."/>
            <person name="Delmont T.O."/>
            <person name="Eren A.M."/>
            <person name="Jay Z.J."/>
            <person name="Klingelsmith K.B."/>
            <person name="Rusch D.B."/>
            <person name="Inskeep W.P."/>
        </authorList>
    </citation>
    <scope>NUCLEOTIDE SEQUENCE [LARGE SCALE GENOMIC DNA]</scope>
    <source>
        <strain evidence="3 4">WS</strain>
    </source>
</reference>
<dbReference type="InterPro" id="IPR036390">
    <property type="entry name" value="WH_DNA-bd_sf"/>
</dbReference>
<accession>A0A429G2T0</accession>
<comment type="caution">
    <text evidence="3">The sequence shown here is derived from an EMBL/GenBank/DDBJ whole genome shotgun (WGS) entry which is preliminary data.</text>
</comment>
<evidence type="ECO:0000256" key="1">
    <source>
        <dbReference type="SAM" id="MobiDB-lite"/>
    </source>
</evidence>
<keyword evidence="2" id="KW-0472">Membrane</keyword>
<feature type="region of interest" description="Disordered" evidence="1">
    <location>
        <begin position="169"/>
        <end position="214"/>
    </location>
</feature>
<sequence length="310" mass="34189">MMRKVAIALAFVLLPSLAFSSAPVTEATLIVFPDGWVDVTLSVSGVSSRYYDLRIVGDPQNLIVTSSGLILNYSRSGSIIRVDTLDLPQFEVNYQTQSLTSKIGVIWNLTLSLPSSSAKVYLPADATIVGISSLPDEISSEGEWIKLSFGTGTLWISYKLEKISTPQTVTRSQTRTEVRTATSVTESKGNESSGVKASTESMTSESKTSVPSKSSENAPFWYIYILVPIIVGVSALLLIRSRARKVEYGEIEELIMRELRARGGEMTQSDLTKALGLPRATVWRRIRKMEMEGILTLERRGNTTVVRLRR</sequence>
<proteinExistence type="predicted"/>
<dbReference type="AlphaFoldDB" id="A0A429G2T0"/>
<evidence type="ECO:0000256" key="2">
    <source>
        <dbReference type="SAM" id="Phobius"/>
    </source>
</evidence>
<dbReference type="InterPro" id="IPR011991">
    <property type="entry name" value="ArsR-like_HTH"/>
</dbReference>
<dbReference type="CDD" id="cd00090">
    <property type="entry name" value="HTH_ARSR"/>
    <property type="match status" value="1"/>
</dbReference>
<dbReference type="Gene3D" id="1.10.10.10">
    <property type="entry name" value="Winged helix-like DNA-binding domain superfamily/Winged helix DNA-binding domain"/>
    <property type="match status" value="1"/>
</dbReference>
<dbReference type="EMBL" id="RCOR01000037">
    <property type="protein sequence ID" value="RSN68059.1"/>
    <property type="molecule type" value="Genomic_DNA"/>
</dbReference>
<evidence type="ECO:0000313" key="3">
    <source>
        <dbReference type="EMBL" id="RSN68059.1"/>
    </source>
</evidence>